<protein>
    <submittedName>
        <fullName evidence="8">DEAD/DEAH box helicase</fullName>
    </submittedName>
</protein>
<dbReference type="PROSITE" id="PS51192">
    <property type="entry name" value="HELICASE_ATP_BIND_1"/>
    <property type="match status" value="1"/>
</dbReference>
<evidence type="ECO:0000256" key="4">
    <source>
        <dbReference type="ARBA" id="ARBA00022840"/>
    </source>
</evidence>
<dbReference type="GO" id="GO:0005829">
    <property type="term" value="C:cytosol"/>
    <property type="evidence" value="ECO:0007669"/>
    <property type="project" value="TreeGrafter"/>
</dbReference>
<dbReference type="Proteomes" id="UP000186758">
    <property type="component" value="Unassembled WGS sequence"/>
</dbReference>
<dbReference type="RefSeq" id="WP_075884732.1">
    <property type="nucleotide sequence ID" value="NZ_CAJTBG010000020.1"/>
</dbReference>
<dbReference type="InterPro" id="IPR001650">
    <property type="entry name" value="Helicase_C-like"/>
</dbReference>
<dbReference type="CDD" id="cd18787">
    <property type="entry name" value="SF2_C_DEAD"/>
    <property type="match status" value="1"/>
</dbReference>
<accession>A0A1Q9YML5</accession>
<dbReference type="CDD" id="cd00268">
    <property type="entry name" value="DEADc"/>
    <property type="match status" value="1"/>
</dbReference>
<keyword evidence="1" id="KW-0547">Nucleotide-binding</keyword>
<dbReference type="GO" id="GO:0003724">
    <property type="term" value="F:RNA helicase activity"/>
    <property type="evidence" value="ECO:0007669"/>
    <property type="project" value="TreeGrafter"/>
</dbReference>
<evidence type="ECO:0000313" key="9">
    <source>
        <dbReference type="Proteomes" id="UP000186758"/>
    </source>
</evidence>
<dbReference type="InterPro" id="IPR014001">
    <property type="entry name" value="Helicase_ATP-bd"/>
</dbReference>
<dbReference type="SMART" id="SM00487">
    <property type="entry name" value="DEXDc"/>
    <property type="match status" value="1"/>
</dbReference>
<evidence type="ECO:0000256" key="2">
    <source>
        <dbReference type="ARBA" id="ARBA00022801"/>
    </source>
</evidence>
<dbReference type="PANTHER" id="PTHR47963">
    <property type="entry name" value="DEAD-BOX ATP-DEPENDENT RNA HELICASE 47, MITOCHONDRIAL"/>
    <property type="match status" value="1"/>
</dbReference>
<dbReference type="PROSITE" id="PS51194">
    <property type="entry name" value="HELICASE_CTER"/>
    <property type="match status" value="1"/>
</dbReference>
<dbReference type="InterPro" id="IPR011545">
    <property type="entry name" value="DEAD/DEAH_box_helicase_dom"/>
</dbReference>
<feature type="domain" description="Helicase C-terminal" evidence="7">
    <location>
        <begin position="219"/>
        <end position="383"/>
    </location>
</feature>
<evidence type="ECO:0000256" key="3">
    <source>
        <dbReference type="ARBA" id="ARBA00022806"/>
    </source>
</evidence>
<dbReference type="AlphaFoldDB" id="A0A1Q9YML5"/>
<evidence type="ECO:0000256" key="1">
    <source>
        <dbReference type="ARBA" id="ARBA00022741"/>
    </source>
</evidence>
<dbReference type="Pfam" id="PF00271">
    <property type="entry name" value="Helicase_C"/>
    <property type="match status" value="1"/>
</dbReference>
<reference evidence="8 9" key="1">
    <citation type="submission" date="2016-11" db="EMBL/GenBank/DDBJ databases">
        <title>Description of two novel members of the family Erysipelotrichaceae: Ileibacterium lipovorans gen. nov., sp. nov. and Dubosiella newyorkensis, gen. nov., sp. nov.</title>
        <authorList>
            <person name="Cox L.M."/>
            <person name="Sohn J."/>
            <person name="Tyrrell K.L."/>
            <person name="Citron D.M."/>
            <person name="Lawson P.A."/>
            <person name="Patel N.B."/>
            <person name="Iizumi T."/>
            <person name="Perez-Perez G.I."/>
            <person name="Goldstein E.J."/>
            <person name="Blaser M.J."/>
        </authorList>
    </citation>
    <scope>NUCLEOTIDE SEQUENCE [LARGE SCALE GENOMIC DNA]</scope>
    <source>
        <strain evidence="8 9">NYU-BL-K8</strain>
    </source>
</reference>
<dbReference type="Gene3D" id="3.40.50.300">
    <property type="entry name" value="P-loop containing nucleotide triphosphate hydrolases"/>
    <property type="match status" value="2"/>
</dbReference>
<evidence type="ECO:0000313" key="8">
    <source>
        <dbReference type="EMBL" id="OLU46505.1"/>
    </source>
</evidence>
<feature type="domain" description="Helicase ATP-binding" evidence="6">
    <location>
        <begin position="24"/>
        <end position="192"/>
    </location>
</feature>
<name>A0A1Q9YML5_9FIRM</name>
<organism evidence="8 9">
    <name type="scientific">Faecalibaculum rodentium</name>
    <dbReference type="NCBI Taxonomy" id="1702221"/>
    <lineage>
        <taxon>Bacteria</taxon>
        <taxon>Bacillati</taxon>
        <taxon>Bacillota</taxon>
        <taxon>Erysipelotrichia</taxon>
        <taxon>Erysipelotrichales</taxon>
        <taxon>Erysipelotrichaceae</taxon>
        <taxon>Faecalibaculum</taxon>
    </lineage>
</organism>
<dbReference type="GO" id="GO:0005524">
    <property type="term" value="F:ATP binding"/>
    <property type="evidence" value="ECO:0007669"/>
    <property type="project" value="UniProtKB-KW"/>
</dbReference>
<keyword evidence="3 8" id="KW-0347">Helicase</keyword>
<dbReference type="InterPro" id="IPR044742">
    <property type="entry name" value="DEAD/DEAH_RhlB"/>
</dbReference>
<dbReference type="InterPro" id="IPR050547">
    <property type="entry name" value="DEAD_box_RNA_helicases"/>
</dbReference>
<sequence length="442" mass="50723">MSRIEEIMNIEGFKKLTPIQESVVHRKDPDRDLVGISSTGSGKSHAFFMPVFDKIDPSRDQVQAVISVPTRELAYQLYERAKNLAAHFGIRVKLVTGGMDRHKVGTQKPHLVIGTPGRMKDLFLDDKTLRLDTAKVMIIDEADMTMEFGFLEDVDQILSKMGEDTQLMVFSATIPENLQPFLKKYLHNPEIITIDTNEEFQSDVTNYLVPARHMSYEEKLLQILPAINPYIALIFANTTEEAAQVAEGMRREGYDLVELHSGMESRARAQAIRQIQSQKKSYIVASDIASRGIDLEGISHVISLGFPKDLKFFFHRIGRTGRAGRDGLAITIYQDSDRRSIDSLAHKGVQWKHKDVKRGQWVDLKPLEGRRRKGTDPLQAEISRIVKAGKKERVKPNYKKKQKQQIEQLRRKRKRQIIQEDIRRQKKERAKEKQKARRQGSK</sequence>
<dbReference type="InterPro" id="IPR027417">
    <property type="entry name" value="P-loop_NTPase"/>
</dbReference>
<dbReference type="EMBL" id="MPJZ01000029">
    <property type="protein sequence ID" value="OLU46505.1"/>
    <property type="molecule type" value="Genomic_DNA"/>
</dbReference>
<evidence type="ECO:0000256" key="5">
    <source>
        <dbReference type="SAM" id="MobiDB-lite"/>
    </source>
</evidence>
<dbReference type="GO" id="GO:0033592">
    <property type="term" value="F:RNA strand annealing activity"/>
    <property type="evidence" value="ECO:0007669"/>
    <property type="project" value="TreeGrafter"/>
</dbReference>
<feature type="compositionally biased region" description="Basic and acidic residues" evidence="5">
    <location>
        <begin position="417"/>
        <end position="433"/>
    </location>
</feature>
<gene>
    <name evidence="8" type="ORF">BO223_01955</name>
</gene>
<keyword evidence="2" id="KW-0378">Hydrolase</keyword>
<dbReference type="SUPFAM" id="SSF52540">
    <property type="entry name" value="P-loop containing nucleoside triphosphate hydrolases"/>
    <property type="match status" value="1"/>
</dbReference>
<keyword evidence="4" id="KW-0067">ATP-binding</keyword>
<proteinExistence type="predicted"/>
<dbReference type="GO" id="GO:0009409">
    <property type="term" value="P:response to cold"/>
    <property type="evidence" value="ECO:0007669"/>
    <property type="project" value="TreeGrafter"/>
</dbReference>
<dbReference type="PANTHER" id="PTHR47963:SF1">
    <property type="entry name" value="DEAD-BOX ATP-DEPENDENT RNA HELICASE CSHB"/>
    <property type="match status" value="1"/>
</dbReference>
<dbReference type="GO" id="GO:0005840">
    <property type="term" value="C:ribosome"/>
    <property type="evidence" value="ECO:0007669"/>
    <property type="project" value="TreeGrafter"/>
</dbReference>
<dbReference type="SMART" id="SM00490">
    <property type="entry name" value="HELICc"/>
    <property type="match status" value="1"/>
</dbReference>
<dbReference type="GO" id="GO:0016787">
    <property type="term" value="F:hydrolase activity"/>
    <property type="evidence" value="ECO:0007669"/>
    <property type="project" value="UniProtKB-KW"/>
</dbReference>
<dbReference type="Pfam" id="PF00270">
    <property type="entry name" value="DEAD"/>
    <property type="match status" value="1"/>
</dbReference>
<feature type="region of interest" description="Disordered" evidence="5">
    <location>
        <begin position="389"/>
        <end position="442"/>
    </location>
</feature>
<comment type="caution">
    <text evidence="8">The sequence shown here is derived from an EMBL/GenBank/DDBJ whole genome shotgun (WGS) entry which is preliminary data.</text>
</comment>
<evidence type="ECO:0000259" key="7">
    <source>
        <dbReference type="PROSITE" id="PS51194"/>
    </source>
</evidence>
<evidence type="ECO:0000259" key="6">
    <source>
        <dbReference type="PROSITE" id="PS51192"/>
    </source>
</evidence>